<dbReference type="EMBL" id="BTSY01000001">
    <property type="protein sequence ID" value="GMT10897.1"/>
    <property type="molecule type" value="Genomic_DNA"/>
</dbReference>
<evidence type="ECO:0000256" key="1">
    <source>
        <dbReference type="SAM" id="Phobius"/>
    </source>
</evidence>
<feature type="transmembrane region" description="Helical" evidence="1">
    <location>
        <begin position="12"/>
        <end position="32"/>
    </location>
</feature>
<sequence length="119" mass="13292">IFSDNFLHSTTMTRPLLFIFFSLYVVSAVPILKSNGIFPDDFCSQCVDFLTNPSTQNTVFTQMCSNLMHSSDKNPMVKVCTAGFLGEMQYVKERTAGNTNEEVCQWLGCNIQTTTPLTA</sequence>
<proteinExistence type="predicted"/>
<feature type="non-terminal residue" evidence="2">
    <location>
        <position position="1"/>
    </location>
</feature>
<organism evidence="2 3">
    <name type="scientific">Pristionchus fissidentatus</name>
    <dbReference type="NCBI Taxonomy" id="1538716"/>
    <lineage>
        <taxon>Eukaryota</taxon>
        <taxon>Metazoa</taxon>
        <taxon>Ecdysozoa</taxon>
        <taxon>Nematoda</taxon>
        <taxon>Chromadorea</taxon>
        <taxon>Rhabditida</taxon>
        <taxon>Rhabditina</taxon>
        <taxon>Diplogasteromorpha</taxon>
        <taxon>Diplogasteroidea</taxon>
        <taxon>Neodiplogasteridae</taxon>
        <taxon>Pristionchus</taxon>
    </lineage>
</organism>
<accession>A0AAV5UUG0</accession>
<reference evidence="2" key="1">
    <citation type="submission" date="2023-10" db="EMBL/GenBank/DDBJ databases">
        <title>Genome assembly of Pristionchus species.</title>
        <authorList>
            <person name="Yoshida K."/>
            <person name="Sommer R.J."/>
        </authorList>
    </citation>
    <scope>NUCLEOTIDE SEQUENCE</scope>
    <source>
        <strain evidence="2">RS5133</strain>
    </source>
</reference>
<keyword evidence="1" id="KW-1133">Transmembrane helix</keyword>
<comment type="caution">
    <text evidence="2">The sequence shown here is derived from an EMBL/GenBank/DDBJ whole genome shotgun (WGS) entry which is preliminary data.</text>
</comment>
<name>A0AAV5UUG0_9BILA</name>
<keyword evidence="3" id="KW-1185">Reference proteome</keyword>
<keyword evidence="1" id="KW-0812">Transmembrane</keyword>
<protein>
    <recommendedName>
        <fullName evidence="4">Saposin B-type domain-containing protein</fullName>
    </recommendedName>
</protein>
<dbReference type="Proteomes" id="UP001432322">
    <property type="component" value="Unassembled WGS sequence"/>
</dbReference>
<evidence type="ECO:0000313" key="3">
    <source>
        <dbReference type="Proteomes" id="UP001432322"/>
    </source>
</evidence>
<keyword evidence="1" id="KW-0472">Membrane</keyword>
<dbReference type="AlphaFoldDB" id="A0AAV5UUG0"/>
<evidence type="ECO:0000313" key="2">
    <source>
        <dbReference type="EMBL" id="GMT10897.1"/>
    </source>
</evidence>
<gene>
    <name evidence="2" type="ORF">PFISCL1PPCAC_2194</name>
</gene>
<evidence type="ECO:0008006" key="4">
    <source>
        <dbReference type="Google" id="ProtNLM"/>
    </source>
</evidence>